<sequence>MPHRSWIVQKTARRMDRAGLAVALAFLVALGFWAGFRGERAEDTASPEQQTLETPTHPPASTP</sequence>
<name>A0A1W1I927_9BACT</name>
<proteinExistence type="predicted"/>
<protein>
    <submittedName>
        <fullName evidence="2">Uncharacterized protein</fullName>
    </submittedName>
</protein>
<reference evidence="2 3" key="1">
    <citation type="submission" date="2017-03" db="EMBL/GenBank/DDBJ databases">
        <authorList>
            <person name="Afonso C.L."/>
            <person name="Miller P.J."/>
            <person name="Scott M.A."/>
            <person name="Spackman E."/>
            <person name="Goraichik I."/>
            <person name="Dimitrov K.M."/>
            <person name="Suarez D.L."/>
            <person name="Swayne D.E."/>
        </authorList>
    </citation>
    <scope>NUCLEOTIDE SEQUENCE [LARGE SCALE GENOMIC DNA]</scope>
    <source>
        <strain evidence="2">Genome sequencing of Nitrospira japonica strain NJ11</strain>
    </source>
</reference>
<evidence type="ECO:0000313" key="2">
    <source>
        <dbReference type="EMBL" id="SLM49495.1"/>
    </source>
</evidence>
<dbReference type="KEGG" id="nja:NSJP_3328"/>
<dbReference type="AlphaFoldDB" id="A0A1W1I927"/>
<evidence type="ECO:0000256" key="1">
    <source>
        <dbReference type="SAM" id="MobiDB-lite"/>
    </source>
</evidence>
<accession>A0A1W1I927</accession>
<dbReference type="EMBL" id="LT828648">
    <property type="protein sequence ID" value="SLM49495.1"/>
    <property type="molecule type" value="Genomic_DNA"/>
</dbReference>
<evidence type="ECO:0000313" key="3">
    <source>
        <dbReference type="Proteomes" id="UP000192042"/>
    </source>
</evidence>
<keyword evidence="3" id="KW-1185">Reference proteome</keyword>
<gene>
    <name evidence="2" type="ORF">NSJP_3328</name>
</gene>
<feature type="region of interest" description="Disordered" evidence="1">
    <location>
        <begin position="40"/>
        <end position="63"/>
    </location>
</feature>
<organism evidence="2 3">
    <name type="scientific">Nitrospira japonica</name>
    <dbReference type="NCBI Taxonomy" id="1325564"/>
    <lineage>
        <taxon>Bacteria</taxon>
        <taxon>Pseudomonadati</taxon>
        <taxon>Nitrospirota</taxon>
        <taxon>Nitrospiria</taxon>
        <taxon>Nitrospirales</taxon>
        <taxon>Nitrospiraceae</taxon>
        <taxon>Nitrospira</taxon>
    </lineage>
</organism>
<dbReference type="Proteomes" id="UP000192042">
    <property type="component" value="Chromosome I"/>
</dbReference>